<comment type="caution">
    <text evidence="2">The sequence shown here is derived from an EMBL/GenBank/DDBJ whole genome shotgun (WGS) entry which is preliminary data.</text>
</comment>
<dbReference type="RefSeq" id="WP_128986357.1">
    <property type="nucleotide sequence ID" value="NZ_PDJZ01000005.1"/>
</dbReference>
<name>A0A4Q0ZHA2_9BACT</name>
<dbReference type="CDD" id="cd02440">
    <property type="entry name" value="AdoMet_MTases"/>
    <property type="match status" value="1"/>
</dbReference>
<evidence type="ECO:0000259" key="1">
    <source>
        <dbReference type="Pfam" id="PF13649"/>
    </source>
</evidence>
<dbReference type="EMBL" id="PDJZ01000005">
    <property type="protein sequence ID" value="RXJ84401.1"/>
    <property type="molecule type" value="Genomic_DNA"/>
</dbReference>
<dbReference type="InterPro" id="IPR029063">
    <property type="entry name" value="SAM-dependent_MTases_sf"/>
</dbReference>
<reference evidence="2 3" key="1">
    <citation type="submission" date="2017-10" db="EMBL/GenBank/DDBJ databases">
        <title>Genomics of the genus Arcobacter.</title>
        <authorList>
            <person name="Perez-Cataluna A."/>
            <person name="Figueras M.J."/>
        </authorList>
    </citation>
    <scope>NUCLEOTIDE SEQUENCE [LARGE SCALE GENOMIC DNA]</scope>
    <source>
        <strain evidence="2 3">F26</strain>
    </source>
</reference>
<dbReference type="SUPFAM" id="SSF53335">
    <property type="entry name" value="S-adenosyl-L-methionine-dependent methyltransferases"/>
    <property type="match status" value="1"/>
</dbReference>
<dbReference type="Pfam" id="PF13649">
    <property type="entry name" value="Methyltransf_25"/>
    <property type="match status" value="1"/>
</dbReference>
<dbReference type="Proteomes" id="UP000290870">
    <property type="component" value="Unassembled WGS sequence"/>
</dbReference>
<sequence length="208" mass="24521">MNNNISNNLKLHYEECFKKFGATSEGIDWGNDINKLFLRYDKMLELLINDKSAEKSLLDVGCGYTGFYDYIKSKEINIDYTGIDIVQEMIEYAQAKNPTIKELIHDDFLDFNFNKTYDYIICNGILTQKLETSNIDMDIYANKLIKKMYELSNKGIAFNIMTTKVNFFSNNLYYRNPSELMAYCMSEITNKIKIDHTYLYEYTVYLYK</sequence>
<dbReference type="OrthoDB" id="6681190at2"/>
<evidence type="ECO:0000313" key="3">
    <source>
        <dbReference type="Proteomes" id="UP000290870"/>
    </source>
</evidence>
<proteinExistence type="predicted"/>
<feature type="domain" description="Methyltransferase" evidence="1">
    <location>
        <begin position="58"/>
        <end position="126"/>
    </location>
</feature>
<evidence type="ECO:0000313" key="2">
    <source>
        <dbReference type="EMBL" id="RXJ84401.1"/>
    </source>
</evidence>
<dbReference type="AlphaFoldDB" id="A0A4Q0ZHA2"/>
<dbReference type="InterPro" id="IPR041698">
    <property type="entry name" value="Methyltransf_25"/>
</dbReference>
<gene>
    <name evidence="2" type="ORF">CRU90_05895</name>
</gene>
<accession>A0A4Q0ZHA2</accession>
<dbReference type="Gene3D" id="3.40.50.150">
    <property type="entry name" value="Vaccinia Virus protein VP39"/>
    <property type="match status" value="1"/>
</dbReference>
<protein>
    <recommendedName>
        <fullName evidence="1">Methyltransferase domain-containing protein</fullName>
    </recommendedName>
</protein>
<organism evidence="2 3">
    <name type="scientific">Arcobacter cloacae</name>
    <dbReference type="NCBI Taxonomy" id="1054034"/>
    <lineage>
        <taxon>Bacteria</taxon>
        <taxon>Pseudomonadati</taxon>
        <taxon>Campylobacterota</taxon>
        <taxon>Epsilonproteobacteria</taxon>
        <taxon>Campylobacterales</taxon>
        <taxon>Arcobacteraceae</taxon>
        <taxon>Arcobacter</taxon>
    </lineage>
</organism>